<dbReference type="PANTHER" id="PTHR19848:SF8">
    <property type="entry name" value="F-BOX AND WD REPEAT DOMAIN CONTAINING 7"/>
    <property type="match status" value="1"/>
</dbReference>
<dbReference type="PANTHER" id="PTHR19848">
    <property type="entry name" value="WD40 REPEAT PROTEIN"/>
    <property type="match status" value="1"/>
</dbReference>
<dbReference type="Proteomes" id="UP000054485">
    <property type="component" value="Unassembled WGS sequence"/>
</dbReference>
<dbReference type="Gene3D" id="2.130.10.10">
    <property type="entry name" value="YVTN repeat-like/Quinoprotein amine dehydrogenase"/>
    <property type="match status" value="1"/>
</dbReference>
<evidence type="ECO:0000313" key="5">
    <source>
        <dbReference type="EMBL" id="KIK49083.1"/>
    </source>
</evidence>
<evidence type="ECO:0000256" key="1">
    <source>
        <dbReference type="ARBA" id="ARBA00022574"/>
    </source>
</evidence>
<dbReference type="OrthoDB" id="2660687at2759"/>
<evidence type="ECO:0008006" key="7">
    <source>
        <dbReference type="Google" id="ProtNLM"/>
    </source>
</evidence>
<evidence type="ECO:0000256" key="4">
    <source>
        <dbReference type="SAM" id="MobiDB-lite"/>
    </source>
</evidence>
<reference evidence="5 6" key="1">
    <citation type="submission" date="2014-04" db="EMBL/GenBank/DDBJ databases">
        <authorList>
            <consortium name="DOE Joint Genome Institute"/>
            <person name="Kuo A."/>
            <person name="Ruytinx J."/>
            <person name="Rineau F."/>
            <person name="Colpaert J."/>
            <person name="Kohler A."/>
            <person name="Nagy L.G."/>
            <person name="Floudas D."/>
            <person name="Copeland A."/>
            <person name="Barry K.W."/>
            <person name="Cichocki N."/>
            <person name="Veneault-Fourrey C."/>
            <person name="LaButti K."/>
            <person name="Lindquist E.A."/>
            <person name="Lipzen A."/>
            <person name="Lundell T."/>
            <person name="Morin E."/>
            <person name="Murat C."/>
            <person name="Sun H."/>
            <person name="Tunlid A."/>
            <person name="Henrissat B."/>
            <person name="Grigoriev I.V."/>
            <person name="Hibbett D.S."/>
            <person name="Martin F."/>
            <person name="Nordberg H.P."/>
            <person name="Cantor M.N."/>
            <person name="Hua S.X."/>
        </authorList>
    </citation>
    <scope>NUCLEOTIDE SEQUENCE [LARGE SCALE GENOMIC DNA]</scope>
    <source>
        <strain evidence="5 6">UH-Slu-Lm8-n1</strain>
    </source>
</reference>
<dbReference type="PROSITE" id="PS50082">
    <property type="entry name" value="WD_REPEATS_2"/>
    <property type="match status" value="3"/>
</dbReference>
<dbReference type="SUPFAM" id="SSF50978">
    <property type="entry name" value="WD40 repeat-like"/>
    <property type="match status" value="1"/>
</dbReference>
<organism evidence="5 6">
    <name type="scientific">Suillus luteus UH-Slu-Lm8-n1</name>
    <dbReference type="NCBI Taxonomy" id="930992"/>
    <lineage>
        <taxon>Eukaryota</taxon>
        <taxon>Fungi</taxon>
        <taxon>Dikarya</taxon>
        <taxon>Basidiomycota</taxon>
        <taxon>Agaricomycotina</taxon>
        <taxon>Agaricomycetes</taxon>
        <taxon>Agaricomycetidae</taxon>
        <taxon>Boletales</taxon>
        <taxon>Suillineae</taxon>
        <taxon>Suillaceae</taxon>
        <taxon>Suillus</taxon>
    </lineage>
</organism>
<dbReference type="SMART" id="SM00320">
    <property type="entry name" value="WD40"/>
    <property type="match status" value="4"/>
</dbReference>
<accession>A0A0D0C2F7</accession>
<evidence type="ECO:0000313" key="6">
    <source>
        <dbReference type="Proteomes" id="UP000054485"/>
    </source>
</evidence>
<dbReference type="InterPro" id="IPR001680">
    <property type="entry name" value="WD40_rpt"/>
</dbReference>
<feature type="repeat" description="WD" evidence="3">
    <location>
        <begin position="148"/>
        <end position="189"/>
    </location>
</feature>
<feature type="region of interest" description="Disordered" evidence="4">
    <location>
        <begin position="27"/>
        <end position="53"/>
    </location>
</feature>
<dbReference type="InterPro" id="IPR036322">
    <property type="entry name" value="WD40_repeat_dom_sf"/>
</dbReference>
<feature type="repeat" description="WD" evidence="3">
    <location>
        <begin position="103"/>
        <end position="144"/>
    </location>
</feature>
<dbReference type="AlphaFoldDB" id="A0A0D0C2F7"/>
<dbReference type="EMBL" id="KN835134">
    <property type="protein sequence ID" value="KIK49083.1"/>
    <property type="molecule type" value="Genomic_DNA"/>
</dbReference>
<feature type="repeat" description="WD" evidence="3">
    <location>
        <begin position="61"/>
        <end position="102"/>
    </location>
</feature>
<name>A0A0D0C2F7_9AGAM</name>
<dbReference type="InParanoid" id="A0A0D0C2F7"/>
<gene>
    <name evidence="5" type="ORF">CY34DRAFT_433822</name>
</gene>
<reference evidence="6" key="2">
    <citation type="submission" date="2015-01" db="EMBL/GenBank/DDBJ databases">
        <title>Evolutionary Origins and Diversification of the Mycorrhizal Mutualists.</title>
        <authorList>
            <consortium name="DOE Joint Genome Institute"/>
            <consortium name="Mycorrhizal Genomics Consortium"/>
            <person name="Kohler A."/>
            <person name="Kuo A."/>
            <person name="Nagy L.G."/>
            <person name="Floudas D."/>
            <person name="Copeland A."/>
            <person name="Barry K.W."/>
            <person name="Cichocki N."/>
            <person name="Veneault-Fourrey C."/>
            <person name="LaButti K."/>
            <person name="Lindquist E.A."/>
            <person name="Lipzen A."/>
            <person name="Lundell T."/>
            <person name="Morin E."/>
            <person name="Murat C."/>
            <person name="Riley R."/>
            <person name="Ohm R."/>
            <person name="Sun H."/>
            <person name="Tunlid A."/>
            <person name="Henrissat B."/>
            <person name="Grigoriev I.V."/>
            <person name="Hibbett D.S."/>
            <person name="Martin F."/>
        </authorList>
    </citation>
    <scope>NUCLEOTIDE SEQUENCE [LARGE SCALE GENOMIC DNA]</scope>
    <source>
        <strain evidence="6">UH-Slu-Lm8-n1</strain>
    </source>
</reference>
<dbReference type="InterPro" id="IPR015943">
    <property type="entry name" value="WD40/YVTN_repeat-like_dom_sf"/>
</dbReference>
<keyword evidence="1 3" id="KW-0853">WD repeat</keyword>
<dbReference type="HOGENOM" id="CLU_1042729_0_0_1"/>
<keyword evidence="2" id="KW-0677">Repeat</keyword>
<protein>
    <recommendedName>
        <fullName evidence="7">Anaphase-promoting complex subunit 4 WD40 domain-containing protein</fullName>
    </recommendedName>
</protein>
<keyword evidence="6" id="KW-1185">Reference proteome</keyword>
<evidence type="ECO:0000256" key="2">
    <source>
        <dbReference type="ARBA" id="ARBA00022737"/>
    </source>
</evidence>
<dbReference type="InterPro" id="IPR019775">
    <property type="entry name" value="WD40_repeat_CS"/>
</dbReference>
<proteinExistence type="predicted"/>
<evidence type="ECO:0000256" key="3">
    <source>
        <dbReference type="PROSITE-ProRule" id="PRU00221"/>
    </source>
</evidence>
<dbReference type="PROSITE" id="PS00678">
    <property type="entry name" value="WD_REPEATS_1"/>
    <property type="match status" value="1"/>
</dbReference>
<dbReference type="STRING" id="930992.A0A0D0C2F7"/>
<sequence>MVMEANSLLSWAFMENSELEAGTHLWSREKDSHRPSKVCPTTSTSSKMSKPIPITTPLRQFKGHEESITAVAVFPNQQRMVTGSWDKTLCLWDLKTGVMLKKMKGHGSGVWGLAISRDGRLIASGDAGGEAIVWHAETGESLTQLQPIKFHSIFVASLDFSPDGTVLATGSYDKMMKLQNTKTWQLQGTPIECGSEVYCIRYSPSGELLAIATHSSIFKFIMYAQGNALHPSRLTPKSITHSRGRPMAGTFSQAAIRMILPYANGMY</sequence>
<dbReference type="PROSITE" id="PS50294">
    <property type="entry name" value="WD_REPEATS_REGION"/>
    <property type="match status" value="1"/>
</dbReference>
<dbReference type="Pfam" id="PF00400">
    <property type="entry name" value="WD40"/>
    <property type="match status" value="3"/>
</dbReference>